<sequence>MSQFRPIGKIAAQLVQQQMRVDLAVGDATATVLVAEGCGQLIWHRGAEGPIAGQAIFNDFLAPGMGDQLRALAGVVDAAAALTAGFAGGVK</sequence>
<evidence type="ECO:0000313" key="2">
    <source>
        <dbReference type="Proteomes" id="UP000628984"/>
    </source>
</evidence>
<name>A0A918IQG6_9RHOB</name>
<accession>A0A918IQG6</accession>
<protein>
    <submittedName>
        <fullName evidence="1">Uncharacterized protein</fullName>
    </submittedName>
</protein>
<dbReference type="AlphaFoldDB" id="A0A918IQG6"/>
<reference evidence="1" key="2">
    <citation type="submission" date="2020-09" db="EMBL/GenBank/DDBJ databases">
        <authorList>
            <person name="Sun Q."/>
            <person name="Kim S."/>
        </authorList>
    </citation>
    <scope>NUCLEOTIDE SEQUENCE</scope>
    <source>
        <strain evidence="1">KCTC 23714</strain>
    </source>
</reference>
<dbReference type="EMBL" id="BMYQ01000001">
    <property type="protein sequence ID" value="GGW24074.1"/>
    <property type="molecule type" value="Genomic_DNA"/>
</dbReference>
<gene>
    <name evidence="1" type="ORF">GCM10011452_09360</name>
</gene>
<keyword evidence="2" id="KW-1185">Reference proteome</keyword>
<organism evidence="1 2">
    <name type="scientific">Gemmobacter lanyuensis</name>
    <dbReference type="NCBI Taxonomy" id="1054497"/>
    <lineage>
        <taxon>Bacteria</taxon>
        <taxon>Pseudomonadati</taxon>
        <taxon>Pseudomonadota</taxon>
        <taxon>Alphaproteobacteria</taxon>
        <taxon>Rhodobacterales</taxon>
        <taxon>Paracoccaceae</taxon>
        <taxon>Gemmobacter</taxon>
    </lineage>
</organism>
<reference evidence="1" key="1">
    <citation type="journal article" date="2014" name="Int. J. Syst. Evol. Microbiol.">
        <title>Complete genome sequence of Corynebacterium casei LMG S-19264T (=DSM 44701T), isolated from a smear-ripened cheese.</title>
        <authorList>
            <consortium name="US DOE Joint Genome Institute (JGI-PGF)"/>
            <person name="Walter F."/>
            <person name="Albersmeier A."/>
            <person name="Kalinowski J."/>
            <person name="Ruckert C."/>
        </authorList>
    </citation>
    <scope>NUCLEOTIDE SEQUENCE</scope>
    <source>
        <strain evidence="1">KCTC 23714</strain>
    </source>
</reference>
<dbReference type="RefSeq" id="WP_189632625.1">
    <property type="nucleotide sequence ID" value="NZ_BMYQ01000001.1"/>
</dbReference>
<comment type="caution">
    <text evidence="1">The sequence shown here is derived from an EMBL/GenBank/DDBJ whole genome shotgun (WGS) entry which is preliminary data.</text>
</comment>
<dbReference type="Proteomes" id="UP000628984">
    <property type="component" value="Unassembled WGS sequence"/>
</dbReference>
<evidence type="ECO:0000313" key="1">
    <source>
        <dbReference type="EMBL" id="GGW24074.1"/>
    </source>
</evidence>
<proteinExistence type="predicted"/>